<gene>
    <name evidence="3" type="primary">Prr36</name>
    <name evidence="3" type="ORF">GTO92_0008892</name>
</gene>
<feature type="non-terminal residue" evidence="3">
    <location>
        <position position="1510"/>
    </location>
</feature>
<dbReference type="PANTHER" id="PTHR22427">
    <property type="entry name" value="GH15728P"/>
    <property type="match status" value="1"/>
</dbReference>
<feature type="region of interest" description="Disordered" evidence="1">
    <location>
        <begin position="1278"/>
        <end position="1322"/>
    </location>
</feature>
<feature type="region of interest" description="Disordered" evidence="1">
    <location>
        <begin position="1029"/>
        <end position="1182"/>
    </location>
</feature>
<feature type="compositionally biased region" description="Polar residues" evidence="1">
    <location>
        <begin position="97"/>
        <end position="106"/>
    </location>
</feature>
<comment type="caution">
    <text evidence="3">The sequence shown here is derived from an EMBL/GenBank/DDBJ whole genome shotgun (WGS) entry which is preliminary data.</text>
</comment>
<feature type="region of interest" description="Disordered" evidence="1">
    <location>
        <begin position="1248"/>
        <end position="1267"/>
    </location>
</feature>
<protein>
    <submittedName>
        <fullName evidence="3">PRR36 protein</fullName>
    </submittedName>
</protein>
<name>A0ABS2YVN3_POLSE</name>
<feature type="compositionally biased region" description="Low complexity" evidence="1">
    <location>
        <begin position="124"/>
        <end position="138"/>
    </location>
</feature>
<sequence length="1510" mass="161250">MKSDGVAAAEPMTVQSAEPGNEASPPGDVLPPQSTENQQAAGNPATPKSKAANGKAMGEGKPKAKGVGGAVKGRPNAAPVKTTSSAASSKTNDTHARTSNGTQRPITNGVAKKNPPTATEKKVAAVAPAKKPVAPNAKIADKKLGVARPATAPSSSTLSANGVKQTVPTKKPGSTGVTTAKVRPSTSASSTLKTTSTAPSKSTVGPAAGAKTEKPGVTKTSRPVGSSQAATRPTSNATSKPPAPKPASAKVGSTAPSSARTAAVASKPSSAPANKKVPDASKVSIAKKPIAATAPIKPSKSETPKVASAVPATNTETKRLSATPKATEKVKAKIQQESKTQPSPLKTTASPRTPSRAGLMKTASPSPKKTIGSSAPMPVKRLAKPTQSVQPIMSGGTATKEAQPPATSEEVTATPEAVPVVEAQTSETVLESLNENAVPQDVLETTSKVPEEPAVQIAEVQPVVPDLGDLPQETPLVVLETPLEVQNSDLTEAHQESVIEVPASLKETTVEKQGDNETPIPEKPILELQEPDVLEDHSAAVREPLLDLSEVTEVHQFATPEVLGEHRVETVVTPLQEDVPVVESPESLHSPDVPMFEEQRESNKVLLADLSDAAMTEMESLHDDLLKGPEKPQSALPDENVLVELEMNIDKSEIEKADTEINNDDDDHSEDSRVSVSEMSDAPVTESRTMAEPTEYMEKSEMSGMDLHHGMVSEMDSEDVSHPCMSELSAPESNAGMLESMDDLNEVGRGGSPDIEIVPDIQDDLDQQRDAVLQEANPEMDLEDRECEMDVGSEKVEGAEDVDQEEDEDVEMVSEVVTESGHESCGNPEDEDFEEEEMPRELEHIMQATNLNNLTPIHVDAALATVAPSLDVLQDEQRVCHSLVDLLELHNASDFQNVPNIGSAAEAWVPPQEHESDLAQAMSKKEADFCTTELPEQSDAPWSASQDSCSQSAVAAWSEESNFNPVSVLDEFSSAANEPLATEYQDLHSVLDPYEVASEPPSLLVESVIEQCSKREDLIALQLEKCQGAAGSSDTTLEFDPYPDESKRYHSSPPPPPEPEHEKGLSKSSTLSGPELAAQSSSETSTPEELKDFDSSSGVESRSDEKVAGVPPIDQANSPVEELPIDQDLGIHLDKGDDEAETLPADEILGDPPTEPASSSEDITEEEDDHSDTEGEMLINDPGAMDFNGIDNLAFEQKGKLLVAAAARSRLNFKSCGKSPGIFSLENEDQLLEEGADPTLIKELKLQEEEQQQHHHHHHPPAEDFAQESMERVAPTYNDSDLETDCPMASPGMLHQDLPSEDSNEDYPDNALSSSDMTPGDGDMVPPYYSAICEKTDNVLAGNQNRKMAADNPPNAPVMLVISPGQQSSPTSLLGTIYEAMETSDDEEEQKRKVHLLGEQEIKVRHDEDEGHLLSNEELSMRNRKSLLQLDCEKADMVQQLIQQTLLISGEKAHLPCKGGTISEVEVSQWTDLISPLNDSACITSVTSYSPEDTVSPQGDWTVVELETHH</sequence>
<accession>A0ABS2YVN3</accession>
<feature type="compositionally biased region" description="Low complexity" evidence="1">
    <location>
        <begin position="262"/>
        <end position="275"/>
    </location>
</feature>
<feature type="compositionally biased region" description="Polar residues" evidence="1">
    <location>
        <begin position="337"/>
        <end position="353"/>
    </location>
</feature>
<evidence type="ECO:0000259" key="2">
    <source>
        <dbReference type="Pfam" id="PF15363"/>
    </source>
</evidence>
<organism evidence="3 4">
    <name type="scientific">Polypterus senegalus</name>
    <name type="common">Senegal bichir</name>
    <dbReference type="NCBI Taxonomy" id="55291"/>
    <lineage>
        <taxon>Eukaryota</taxon>
        <taxon>Metazoa</taxon>
        <taxon>Chordata</taxon>
        <taxon>Craniata</taxon>
        <taxon>Vertebrata</taxon>
        <taxon>Euteleostomi</taxon>
        <taxon>Actinopterygii</taxon>
        <taxon>Polypteriformes</taxon>
        <taxon>Polypteridae</taxon>
        <taxon>Polypterus</taxon>
    </lineage>
</organism>
<dbReference type="InterPro" id="IPR027907">
    <property type="entry name" value="BTBD8_C"/>
</dbReference>
<keyword evidence="4" id="KW-1185">Reference proteome</keyword>
<evidence type="ECO:0000313" key="3">
    <source>
        <dbReference type="EMBL" id="MBN3290612.1"/>
    </source>
</evidence>
<feature type="region of interest" description="Disordered" evidence="1">
    <location>
        <begin position="577"/>
        <end position="600"/>
    </location>
</feature>
<feature type="region of interest" description="Disordered" evidence="1">
    <location>
        <begin position="502"/>
        <end position="522"/>
    </location>
</feature>
<feature type="compositionally biased region" description="Acidic residues" evidence="1">
    <location>
        <begin position="1162"/>
        <end position="1175"/>
    </location>
</feature>
<feature type="compositionally biased region" description="Basic and acidic residues" evidence="1">
    <location>
        <begin position="326"/>
        <end position="336"/>
    </location>
</feature>
<reference evidence="3" key="1">
    <citation type="journal article" date="2021" name="Cell">
        <title>Tracing the genetic footprints of vertebrate landing in non-teleost ray-finned fishes.</title>
        <authorList>
            <person name="Bi X."/>
            <person name="Wang K."/>
            <person name="Yang L."/>
            <person name="Pan H."/>
            <person name="Jiang H."/>
            <person name="Wei Q."/>
            <person name="Fang M."/>
            <person name="Yu H."/>
            <person name="Zhu C."/>
            <person name="Cai Y."/>
            <person name="He Y."/>
            <person name="Gan X."/>
            <person name="Zeng H."/>
            <person name="Yu D."/>
            <person name="Zhu Y."/>
            <person name="Jiang H."/>
            <person name="Qiu Q."/>
            <person name="Yang H."/>
            <person name="Zhang Y.E."/>
            <person name="Wang W."/>
            <person name="Zhu M."/>
            <person name="He S."/>
            <person name="Zhang G."/>
        </authorList>
    </citation>
    <scope>NUCLEOTIDE SEQUENCE</scope>
    <source>
        <strain evidence="3">Bchr_001</strain>
    </source>
</reference>
<evidence type="ECO:0000313" key="4">
    <source>
        <dbReference type="Proteomes" id="UP001166052"/>
    </source>
</evidence>
<evidence type="ECO:0000256" key="1">
    <source>
        <dbReference type="SAM" id="MobiDB-lite"/>
    </source>
</evidence>
<dbReference type="Pfam" id="PF15363">
    <property type="entry name" value="BTBD8_C"/>
    <property type="match status" value="1"/>
</dbReference>
<dbReference type="Proteomes" id="UP001166052">
    <property type="component" value="Unassembled WGS sequence"/>
</dbReference>
<feature type="domain" description="BTB/POZ" evidence="2">
    <location>
        <begin position="1467"/>
        <end position="1510"/>
    </location>
</feature>
<feature type="compositionally biased region" description="Low complexity" evidence="1">
    <location>
        <begin position="184"/>
        <end position="203"/>
    </location>
</feature>
<dbReference type="EMBL" id="JAAWVN010008891">
    <property type="protein sequence ID" value="MBN3290612.1"/>
    <property type="molecule type" value="Genomic_DNA"/>
</dbReference>
<feature type="compositionally biased region" description="Low complexity" evidence="1">
    <location>
        <begin position="286"/>
        <end position="298"/>
    </location>
</feature>
<feature type="compositionally biased region" description="Polar residues" evidence="1">
    <location>
        <begin position="32"/>
        <end position="41"/>
    </location>
</feature>
<feature type="compositionally biased region" description="Acidic residues" evidence="1">
    <location>
        <begin position="1299"/>
        <end position="1308"/>
    </location>
</feature>
<feature type="compositionally biased region" description="Low complexity" evidence="1">
    <location>
        <begin position="147"/>
        <end position="160"/>
    </location>
</feature>
<feature type="compositionally biased region" description="Polar residues" evidence="1">
    <location>
        <begin position="1066"/>
        <end position="1087"/>
    </location>
</feature>
<proteinExistence type="predicted"/>
<feature type="non-terminal residue" evidence="3">
    <location>
        <position position="1"/>
    </location>
</feature>
<feature type="compositionally biased region" description="Polar residues" evidence="1">
    <location>
        <begin position="218"/>
        <end position="238"/>
    </location>
</feature>
<feature type="compositionally biased region" description="Low complexity" evidence="1">
    <location>
        <begin position="81"/>
        <end position="91"/>
    </location>
</feature>
<feature type="region of interest" description="Disordered" evidence="1">
    <location>
        <begin position="652"/>
        <end position="698"/>
    </location>
</feature>
<dbReference type="PANTHER" id="PTHR22427:SF8">
    <property type="entry name" value="PROLINE-RICH PROTEIN 36"/>
    <property type="match status" value="1"/>
</dbReference>
<feature type="region of interest" description="Disordered" evidence="1">
    <location>
        <begin position="1"/>
        <end position="417"/>
    </location>
</feature>
<feature type="compositionally biased region" description="Polar residues" evidence="1">
    <location>
        <begin position="363"/>
        <end position="373"/>
    </location>
</feature>